<keyword evidence="7" id="KW-1185">Reference proteome</keyword>
<dbReference type="InterPro" id="IPR023765">
    <property type="entry name" value="SBP_5_CS"/>
</dbReference>
<protein>
    <submittedName>
        <fullName evidence="6">Peptide ABC transporter substrate-binding protein</fullName>
    </submittedName>
</protein>
<sequence>MKRGIGSTIGTLDPQVNFLGYEAWIQDDMYEGLVTPGADGEPIPGAAEKWDISDDGLTYTFHLRDGLKWSDGTPLVAQSFVDGVARTLDPATASEKNYIFSSTISVTGAAEYMSADNKGVRDPKTLGISAPDDKTVVIKLDKPAPYMLYLMNSFYVAPLHKPSLEKFGKDFVKAENIVSNGAYHMSESVPQSHVTLVKNPNYWNAANVKIDKVIYSITEDDNTAIKLFKTGEQDITYDIPSDQIEPLQKEFGDQVHVTNSTETVYFSFNLKKPPFDNAKVRQALSMALDRDVMVNKVVKGGYVMSCGYVIPVPGYDAPKVPECGMDKAARVEKAKALFKEGMAEAKMDKLSLKIETTANASMRKFGETAAVMWKQVLGVNASVNSQDRDAWLAVFTAGTWDVFGDDLIGDFAGPETFLAYMDPRAEAGYNWVSPEYEALYDKAMAITDQAARYKVLAQAEKVLLDSYLTAPAAAAPSRSMVRSNVKGWVDNPAGWHGTQFMSLQ</sequence>
<dbReference type="RefSeq" id="WP_379955087.1">
    <property type="nucleotide sequence ID" value="NZ_JAUYVI010000003.1"/>
</dbReference>
<dbReference type="CDD" id="cd08504">
    <property type="entry name" value="PBP2_OppA"/>
    <property type="match status" value="1"/>
</dbReference>
<dbReference type="SUPFAM" id="SSF53850">
    <property type="entry name" value="Periplasmic binding protein-like II"/>
    <property type="match status" value="1"/>
</dbReference>
<organism evidence="6 7">
    <name type="scientific">Dongia sedimenti</name>
    <dbReference type="NCBI Taxonomy" id="3064282"/>
    <lineage>
        <taxon>Bacteria</taxon>
        <taxon>Pseudomonadati</taxon>
        <taxon>Pseudomonadota</taxon>
        <taxon>Alphaproteobacteria</taxon>
        <taxon>Rhodospirillales</taxon>
        <taxon>Dongiaceae</taxon>
        <taxon>Dongia</taxon>
    </lineage>
</organism>
<dbReference type="EMBL" id="JAUYVI010000003">
    <property type="protein sequence ID" value="MDQ7247653.1"/>
    <property type="molecule type" value="Genomic_DNA"/>
</dbReference>
<dbReference type="PIRSF" id="PIRSF002741">
    <property type="entry name" value="MppA"/>
    <property type="match status" value="1"/>
</dbReference>
<evidence type="ECO:0000256" key="1">
    <source>
        <dbReference type="ARBA" id="ARBA00004418"/>
    </source>
</evidence>
<evidence type="ECO:0000313" key="7">
    <source>
        <dbReference type="Proteomes" id="UP001230156"/>
    </source>
</evidence>
<keyword evidence="3" id="KW-0813">Transport</keyword>
<proteinExistence type="inferred from homology"/>
<evidence type="ECO:0000256" key="2">
    <source>
        <dbReference type="ARBA" id="ARBA00005695"/>
    </source>
</evidence>
<evidence type="ECO:0000259" key="5">
    <source>
        <dbReference type="Pfam" id="PF00496"/>
    </source>
</evidence>
<dbReference type="InterPro" id="IPR000914">
    <property type="entry name" value="SBP_5_dom"/>
</dbReference>
<dbReference type="InterPro" id="IPR039424">
    <property type="entry name" value="SBP_5"/>
</dbReference>
<dbReference type="Gene3D" id="3.90.76.10">
    <property type="entry name" value="Dipeptide-binding Protein, Domain 1"/>
    <property type="match status" value="1"/>
</dbReference>
<reference evidence="7" key="1">
    <citation type="submission" date="2023-08" db="EMBL/GenBank/DDBJ databases">
        <title>Rhodospirillaceae gen. nov., a novel taxon isolated from the Yangtze River Yuezi River estuary sludge.</title>
        <authorList>
            <person name="Ruan L."/>
        </authorList>
    </citation>
    <scope>NUCLEOTIDE SEQUENCE [LARGE SCALE GENOMIC DNA]</scope>
    <source>
        <strain evidence="7">R-7</strain>
    </source>
</reference>
<dbReference type="PANTHER" id="PTHR30290">
    <property type="entry name" value="PERIPLASMIC BINDING COMPONENT OF ABC TRANSPORTER"/>
    <property type="match status" value="1"/>
</dbReference>
<comment type="similarity">
    <text evidence="2">Belongs to the bacterial solute-binding protein 5 family.</text>
</comment>
<evidence type="ECO:0000313" key="6">
    <source>
        <dbReference type="EMBL" id="MDQ7247653.1"/>
    </source>
</evidence>
<keyword evidence="4" id="KW-0732">Signal</keyword>
<dbReference type="Gene3D" id="3.10.105.10">
    <property type="entry name" value="Dipeptide-binding Protein, Domain 3"/>
    <property type="match status" value="1"/>
</dbReference>
<evidence type="ECO:0000256" key="3">
    <source>
        <dbReference type="ARBA" id="ARBA00022448"/>
    </source>
</evidence>
<name>A0ABU0YIW4_9PROT</name>
<dbReference type="PANTHER" id="PTHR30290:SF10">
    <property type="entry name" value="PERIPLASMIC OLIGOPEPTIDE-BINDING PROTEIN-RELATED"/>
    <property type="match status" value="1"/>
</dbReference>
<comment type="subcellular location">
    <subcellularLocation>
        <location evidence="1">Periplasm</location>
    </subcellularLocation>
</comment>
<dbReference type="Gene3D" id="3.40.190.10">
    <property type="entry name" value="Periplasmic binding protein-like II"/>
    <property type="match status" value="1"/>
</dbReference>
<comment type="caution">
    <text evidence="6">The sequence shown here is derived from an EMBL/GenBank/DDBJ whole genome shotgun (WGS) entry which is preliminary data.</text>
</comment>
<dbReference type="Proteomes" id="UP001230156">
    <property type="component" value="Unassembled WGS sequence"/>
</dbReference>
<dbReference type="PROSITE" id="PS01040">
    <property type="entry name" value="SBP_BACTERIAL_5"/>
    <property type="match status" value="1"/>
</dbReference>
<evidence type="ECO:0000256" key="4">
    <source>
        <dbReference type="ARBA" id="ARBA00022729"/>
    </source>
</evidence>
<dbReference type="InterPro" id="IPR030678">
    <property type="entry name" value="Peptide/Ni-bd"/>
</dbReference>
<accession>A0ABU0YIW4</accession>
<feature type="domain" description="Solute-binding protein family 5" evidence="5">
    <location>
        <begin position="41"/>
        <end position="421"/>
    </location>
</feature>
<gene>
    <name evidence="6" type="ORF">Q8A70_08235</name>
</gene>
<dbReference type="Pfam" id="PF00496">
    <property type="entry name" value="SBP_bac_5"/>
    <property type="match status" value="1"/>
</dbReference>